<dbReference type="InParanoid" id="A0A1W0W0A0"/>
<dbReference type="AlphaFoldDB" id="A0A1W0W0A0"/>
<reference evidence="2" key="2">
    <citation type="journal article" date="2018" name="Plant J.">
        <title>The Sorghum bicolor reference genome: improved assembly, gene annotations, a transcriptome atlas, and signatures of genome organization.</title>
        <authorList>
            <person name="McCormick R.F."/>
            <person name="Truong S.K."/>
            <person name="Sreedasyam A."/>
            <person name="Jenkins J."/>
            <person name="Shu S."/>
            <person name="Sims D."/>
            <person name="Kennedy M."/>
            <person name="Amirebrahimi M."/>
            <person name="Weers B.D."/>
            <person name="McKinley B."/>
            <person name="Mattison A."/>
            <person name="Morishige D.T."/>
            <person name="Grimwood J."/>
            <person name="Schmutz J."/>
            <person name="Mullet J.E."/>
        </authorList>
    </citation>
    <scope>NUCLEOTIDE SEQUENCE [LARGE SCALE GENOMIC DNA]</scope>
    <source>
        <strain evidence="2">cv. BTx623</strain>
    </source>
</reference>
<sequence length="115" mass="13377">MEKERFKLIMWGAQHRHWSSACMRQLCVILTAIMKRWLSYLDHIQVTGHDMVRLDAVATLVTMHAGGTIRFMNEVDTSIPCLHISKLGGYRNHLKEYTIIWAGHYNTNNICTVIY</sequence>
<organism evidence="1 2">
    <name type="scientific">Sorghum bicolor</name>
    <name type="common">Sorghum</name>
    <name type="synonym">Sorghum vulgare</name>
    <dbReference type="NCBI Taxonomy" id="4558"/>
    <lineage>
        <taxon>Eukaryota</taxon>
        <taxon>Viridiplantae</taxon>
        <taxon>Streptophyta</taxon>
        <taxon>Embryophyta</taxon>
        <taxon>Tracheophyta</taxon>
        <taxon>Spermatophyta</taxon>
        <taxon>Magnoliopsida</taxon>
        <taxon>Liliopsida</taxon>
        <taxon>Poales</taxon>
        <taxon>Poaceae</taxon>
        <taxon>PACMAD clade</taxon>
        <taxon>Panicoideae</taxon>
        <taxon>Andropogonodae</taxon>
        <taxon>Andropogoneae</taxon>
        <taxon>Sorghinae</taxon>
        <taxon>Sorghum</taxon>
    </lineage>
</organism>
<gene>
    <name evidence="1" type="ORF">SORBI_3003G347440</name>
</gene>
<reference evidence="1 2" key="1">
    <citation type="journal article" date="2009" name="Nature">
        <title>The Sorghum bicolor genome and the diversification of grasses.</title>
        <authorList>
            <person name="Paterson A.H."/>
            <person name="Bowers J.E."/>
            <person name="Bruggmann R."/>
            <person name="Dubchak I."/>
            <person name="Grimwood J."/>
            <person name="Gundlach H."/>
            <person name="Haberer G."/>
            <person name="Hellsten U."/>
            <person name="Mitros T."/>
            <person name="Poliakov A."/>
            <person name="Schmutz J."/>
            <person name="Spannagl M."/>
            <person name="Tang H."/>
            <person name="Wang X."/>
            <person name="Wicker T."/>
            <person name="Bharti A.K."/>
            <person name="Chapman J."/>
            <person name="Feltus F.A."/>
            <person name="Gowik U."/>
            <person name="Grigoriev I.V."/>
            <person name="Lyons E."/>
            <person name="Maher C.A."/>
            <person name="Martis M."/>
            <person name="Narechania A."/>
            <person name="Otillar R.P."/>
            <person name="Penning B.W."/>
            <person name="Salamov A.A."/>
            <person name="Wang Y."/>
            <person name="Zhang L."/>
            <person name="Carpita N.C."/>
            <person name="Freeling M."/>
            <person name="Gingle A.R."/>
            <person name="Hash C.T."/>
            <person name="Keller B."/>
            <person name="Klein P."/>
            <person name="Kresovich S."/>
            <person name="McCann M.C."/>
            <person name="Ming R."/>
            <person name="Peterson D.G."/>
            <person name="Mehboob-ur-Rahman"/>
            <person name="Ware D."/>
            <person name="Westhoff P."/>
            <person name="Mayer K.F."/>
            <person name="Messing J."/>
            <person name="Rokhsar D.S."/>
        </authorList>
    </citation>
    <scope>NUCLEOTIDE SEQUENCE [LARGE SCALE GENOMIC DNA]</scope>
    <source>
        <strain evidence="2">cv. BTx623</strain>
    </source>
</reference>
<dbReference type="Proteomes" id="UP000000768">
    <property type="component" value="Chromosome 3"/>
</dbReference>
<evidence type="ECO:0000313" key="2">
    <source>
        <dbReference type="Proteomes" id="UP000000768"/>
    </source>
</evidence>
<proteinExistence type="predicted"/>
<dbReference type="EMBL" id="CM000762">
    <property type="protein sequence ID" value="OQU87810.1"/>
    <property type="molecule type" value="Genomic_DNA"/>
</dbReference>
<protein>
    <submittedName>
        <fullName evidence="1">Uncharacterized protein</fullName>
    </submittedName>
</protein>
<accession>A0A1W0W0A0</accession>
<keyword evidence="2" id="KW-1185">Reference proteome</keyword>
<dbReference type="Gramene" id="OQU87810">
    <property type="protein sequence ID" value="OQU87810"/>
    <property type="gene ID" value="SORBI_3003G347440"/>
</dbReference>
<evidence type="ECO:0000313" key="1">
    <source>
        <dbReference type="EMBL" id="OQU87810.1"/>
    </source>
</evidence>
<name>A0A1W0W0A0_SORBI</name>